<evidence type="ECO:0000313" key="5">
    <source>
        <dbReference type="Proteomes" id="UP000316095"/>
    </source>
</evidence>
<name>A0A5C5XBC7_9PLAN</name>
<evidence type="ECO:0000256" key="1">
    <source>
        <dbReference type="SAM" id="MobiDB-lite"/>
    </source>
</evidence>
<keyword evidence="2" id="KW-0472">Membrane</keyword>
<dbReference type="EMBL" id="SJPG01000001">
    <property type="protein sequence ID" value="TWT59711.1"/>
    <property type="molecule type" value="Genomic_DNA"/>
</dbReference>
<sequence>MSESHSAHPPEPQSPEPPVLPKQDWWLARNGQSEGPYSSAYIELQLASGTIKPRDLICQVGEQHWQPISTVSAFQAAHPAADPTKSPPLPPTIESSLNNYALRYARRGYGILLAASIVLTVWEITFHEHLTGFNWLFLFLELIIYFISGGIFVWLQRAVARCESEPQTGLRFIQFGFIADMINSVFFGLVIGGLLLIIPSDAPELIPEVITSPLYDIMFVFRVFLAFLAFCFELVWVIYFQITATYKSSPR</sequence>
<comment type="caution">
    <text evidence="4">The sequence shown here is derived from an EMBL/GenBank/DDBJ whole genome shotgun (WGS) entry which is preliminary data.</text>
</comment>
<reference evidence="4 5" key="1">
    <citation type="submission" date="2019-02" db="EMBL/GenBank/DDBJ databases">
        <title>Deep-cultivation of Planctomycetes and their phenomic and genomic characterization uncovers novel biology.</title>
        <authorList>
            <person name="Wiegand S."/>
            <person name="Jogler M."/>
            <person name="Boedeker C."/>
            <person name="Pinto D."/>
            <person name="Vollmers J."/>
            <person name="Rivas-Marin E."/>
            <person name="Kohn T."/>
            <person name="Peeters S.H."/>
            <person name="Heuer A."/>
            <person name="Rast P."/>
            <person name="Oberbeckmann S."/>
            <person name="Bunk B."/>
            <person name="Jeske O."/>
            <person name="Meyerdierks A."/>
            <person name="Storesund J.E."/>
            <person name="Kallscheuer N."/>
            <person name="Luecker S."/>
            <person name="Lage O.M."/>
            <person name="Pohl T."/>
            <person name="Merkel B.J."/>
            <person name="Hornburger P."/>
            <person name="Mueller R.-W."/>
            <person name="Bruemmer F."/>
            <person name="Labrenz M."/>
            <person name="Spormann A.M."/>
            <person name="Op Den Camp H."/>
            <person name="Overmann J."/>
            <person name="Amann R."/>
            <person name="Jetten M.S.M."/>
            <person name="Mascher T."/>
            <person name="Medema M.H."/>
            <person name="Devos D.P."/>
            <person name="Kaster A.-K."/>
            <person name="Ovreas L."/>
            <person name="Rohde M."/>
            <person name="Galperin M.Y."/>
            <person name="Jogler C."/>
        </authorList>
    </citation>
    <scope>NUCLEOTIDE SEQUENCE [LARGE SCALE GENOMIC DNA]</scope>
    <source>
        <strain evidence="4 5">Pan54</strain>
    </source>
</reference>
<dbReference type="Proteomes" id="UP000316095">
    <property type="component" value="Unassembled WGS sequence"/>
</dbReference>
<feature type="compositionally biased region" description="Pro residues" evidence="1">
    <location>
        <begin position="9"/>
        <end position="20"/>
    </location>
</feature>
<feature type="domain" description="GYF" evidence="3">
    <location>
        <begin position="25"/>
        <end position="73"/>
    </location>
</feature>
<feature type="region of interest" description="Disordered" evidence="1">
    <location>
        <begin position="1"/>
        <end position="25"/>
    </location>
</feature>
<dbReference type="InterPro" id="IPR025640">
    <property type="entry name" value="GYF_2"/>
</dbReference>
<accession>A0A5C5XBC7</accession>
<evidence type="ECO:0000259" key="3">
    <source>
        <dbReference type="Pfam" id="PF14237"/>
    </source>
</evidence>
<feature type="transmembrane region" description="Helical" evidence="2">
    <location>
        <begin position="109"/>
        <end position="127"/>
    </location>
</feature>
<protein>
    <recommendedName>
        <fullName evidence="3">GYF domain-containing protein</fullName>
    </recommendedName>
</protein>
<organism evidence="4 5">
    <name type="scientific">Rubinisphaera italica</name>
    <dbReference type="NCBI Taxonomy" id="2527969"/>
    <lineage>
        <taxon>Bacteria</taxon>
        <taxon>Pseudomonadati</taxon>
        <taxon>Planctomycetota</taxon>
        <taxon>Planctomycetia</taxon>
        <taxon>Planctomycetales</taxon>
        <taxon>Planctomycetaceae</taxon>
        <taxon>Rubinisphaera</taxon>
    </lineage>
</organism>
<dbReference type="Pfam" id="PF14237">
    <property type="entry name" value="GYF_2"/>
    <property type="match status" value="1"/>
</dbReference>
<dbReference type="RefSeq" id="WP_146501912.1">
    <property type="nucleotide sequence ID" value="NZ_SJPG01000001.1"/>
</dbReference>
<dbReference type="OrthoDB" id="289500at2"/>
<evidence type="ECO:0000256" key="2">
    <source>
        <dbReference type="SAM" id="Phobius"/>
    </source>
</evidence>
<feature type="transmembrane region" description="Helical" evidence="2">
    <location>
        <begin position="133"/>
        <end position="155"/>
    </location>
</feature>
<proteinExistence type="predicted"/>
<feature type="transmembrane region" description="Helical" evidence="2">
    <location>
        <begin position="219"/>
        <end position="242"/>
    </location>
</feature>
<dbReference type="AlphaFoldDB" id="A0A5C5XBC7"/>
<evidence type="ECO:0000313" key="4">
    <source>
        <dbReference type="EMBL" id="TWT59711.1"/>
    </source>
</evidence>
<keyword evidence="2" id="KW-1133">Transmembrane helix</keyword>
<keyword evidence="5" id="KW-1185">Reference proteome</keyword>
<feature type="transmembrane region" description="Helical" evidence="2">
    <location>
        <begin position="175"/>
        <end position="199"/>
    </location>
</feature>
<keyword evidence="2" id="KW-0812">Transmembrane</keyword>
<gene>
    <name evidence="4" type="ORF">Pan54_04210</name>
</gene>